<evidence type="ECO:0000313" key="2">
    <source>
        <dbReference type="Proteomes" id="UP000800093"/>
    </source>
</evidence>
<protein>
    <submittedName>
        <fullName evidence="1">Uncharacterized protein</fullName>
    </submittedName>
</protein>
<dbReference type="EMBL" id="ML986690">
    <property type="protein sequence ID" value="KAF2260033.1"/>
    <property type="molecule type" value="Genomic_DNA"/>
</dbReference>
<sequence>MATPSLSSIAMELKVMIVREVLADREIVIEHRTANTVSASPNLDTAILYTSRDIYTLAVFVMYHFNHFHMNDMRFAGRPVLAIWTQSIGRRNVEYLGSLQTPIRVLKPSTSEDKQLKLAVECTRAAFVRSQIITLSMISTHATKLRSLTLSLPNFSADDTNSMILHIGILKAVSSITQLTKITISGTMPHIWVTYLNRTLGAQMTAKSLHVVALGLKEIVLCLEAEIAESKRLIGGAVVNEEEIKHGSWEGEEEKEDMANGVIKKSEHYLTASMPITKLELDVIAVERDLHSGRFWPPVEFHKEELRVEREKLRILVGFWEELVLRGVLKPAGAAEASE</sequence>
<comment type="caution">
    <text evidence="1">The sequence shown here is derived from an EMBL/GenBank/DDBJ whole genome shotgun (WGS) entry which is preliminary data.</text>
</comment>
<evidence type="ECO:0000313" key="1">
    <source>
        <dbReference type="EMBL" id="KAF2260033.1"/>
    </source>
</evidence>
<reference evidence="2" key="1">
    <citation type="journal article" date="2020" name="Stud. Mycol.">
        <title>101 Dothideomycetes genomes: A test case for predicting lifestyles and emergence of pathogens.</title>
        <authorList>
            <person name="Haridas S."/>
            <person name="Albert R."/>
            <person name="Binder M."/>
            <person name="Bloem J."/>
            <person name="LaButti K."/>
            <person name="Salamov A."/>
            <person name="Andreopoulos B."/>
            <person name="Baker S."/>
            <person name="Barry K."/>
            <person name="Bills G."/>
            <person name="Bluhm B."/>
            <person name="Cannon C."/>
            <person name="Castanera R."/>
            <person name="Culley D."/>
            <person name="Daum C."/>
            <person name="Ezra D."/>
            <person name="Gonzalez J."/>
            <person name="Henrissat B."/>
            <person name="Kuo A."/>
            <person name="Liang C."/>
            <person name="Lipzen A."/>
            <person name="Lutzoni F."/>
            <person name="Magnuson J."/>
            <person name="Mondo S."/>
            <person name="Nolan M."/>
            <person name="Ohm R."/>
            <person name="Pangilinan J."/>
            <person name="Park H.-J."/>
            <person name="Ramirez L."/>
            <person name="Alfaro M."/>
            <person name="Sun H."/>
            <person name="Tritt A."/>
            <person name="Yoshinaga Y."/>
            <person name="Zwiers L.-H."/>
            <person name="Turgeon B."/>
            <person name="Goodwin S."/>
            <person name="Spatafora J."/>
            <person name="Crous P."/>
            <person name="Grigoriev I."/>
        </authorList>
    </citation>
    <scope>NUCLEOTIDE SEQUENCE [LARGE SCALE GENOMIC DNA]</scope>
    <source>
        <strain evidence="2">CBS 304.66</strain>
    </source>
</reference>
<gene>
    <name evidence="1" type="ORF">CC78DRAFT_547807</name>
</gene>
<dbReference type="AlphaFoldDB" id="A0A9P4K0P7"/>
<proteinExistence type="predicted"/>
<organism evidence="1 2">
    <name type="scientific">Lojkania enalia</name>
    <dbReference type="NCBI Taxonomy" id="147567"/>
    <lineage>
        <taxon>Eukaryota</taxon>
        <taxon>Fungi</taxon>
        <taxon>Dikarya</taxon>
        <taxon>Ascomycota</taxon>
        <taxon>Pezizomycotina</taxon>
        <taxon>Dothideomycetes</taxon>
        <taxon>Pleosporomycetidae</taxon>
        <taxon>Pleosporales</taxon>
        <taxon>Pleosporales incertae sedis</taxon>
        <taxon>Lojkania</taxon>
    </lineage>
</organism>
<name>A0A9P4K0P7_9PLEO</name>
<accession>A0A9P4K0P7</accession>
<keyword evidence="2" id="KW-1185">Reference proteome</keyword>
<dbReference type="OrthoDB" id="10680476at2759"/>
<dbReference type="Proteomes" id="UP000800093">
    <property type="component" value="Unassembled WGS sequence"/>
</dbReference>